<dbReference type="SUPFAM" id="SSF53850">
    <property type="entry name" value="Periplasmic binding protein-like II"/>
    <property type="match status" value="1"/>
</dbReference>
<evidence type="ECO:0000259" key="5">
    <source>
        <dbReference type="PROSITE" id="PS50931"/>
    </source>
</evidence>
<dbReference type="PANTHER" id="PTHR30419">
    <property type="entry name" value="HTH-TYPE TRANSCRIPTIONAL REGULATOR YBHD"/>
    <property type="match status" value="1"/>
</dbReference>
<dbReference type="InterPro" id="IPR036390">
    <property type="entry name" value="WH_DNA-bd_sf"/>
</dbReference>
<keyword evidence="3" id="KW-0238">DNA-binding</keyword>
<keyword evidence="2" id="KW-0805">Transcription regulation</keyword>
<comment type="similarity">
    <text evidence="1">Belongs to the LysR transcriptional regulatory family.</text>
</comment>
<evidence type="ECO:0000313" key="7">
    <source>
        <dbReference type="Proteomes" id="UP000628775"/>
    </source>
</evidence>
<dbReference type="Proteomes" id="UP000628775">
    <property type="component" value="Unassembled WGS sequence"/>
</dbReference>
<reference evidence="6" key="2">
    <citation type="submission" date="2020-09" db="EMBL/GenBank/DDBJ databases">
        <authorList>
            <person name="Sun Q."/>
            <person name="Zhou Y."/>
        </authorList>
    </citation>
    <scope>NUCLEOTIDE SEQUENCE</scope>
    <source>
        <strain evidence="6">CGMCC 1.15371</strain>
    </source>
</reference>
<dbReference type="RefSeq" id="WP_188698684.1">
    <property type="nucleotide sequence ID" value="NZ_BMIR01000030.1"/>
</dbReference>
<evidence type="ECO:0000256" key="3">
    <source>
        <dbReference type="ARBA" id="ARBA00023125"/>
    </source>
</evidence>
<keyword evidence="7" id="KW-1185">Reference proteome</keyword>
<dbReference type="GO" id="GO:0003677">
    <property type="term" value="F:DNA binding"/>
    <property type="evidence" value="ECO:0007669"/>
    <property type="project" value="UniProtKB-KW"/>
</dbReference>
<dbReference type="Gene3D" id="1.10.10.10">
    <property type="entry name" value="Winged helix-like DNA-binding domain superfamily/Winged helix DNA-binding domain"/>
    <property type="match status" value="1"/>
</dbReference>
<dbReference type="PROSITE" id="PS50931">
    <property type="entry name" value="HTH_LYSR"/>
    <property type="match status" value="1"/>
</dbReference>
<dbReference type="InterPro" id="IPR000847">
    <property type="entry name" value="LysR_HTH_N"/>
</dbReference>
<dbReference type="InterPro" id="IPR050950">
    <property type="entry name" value="HTH-type_LysR_regulators"/>
</dbReference>
<comment type="caution">
    <text evidence="6">The sequence shown here is derived from an EMBL/GenBank/DDBJ whole genome shotgun (WGS) entry which is preliminary data.</text>
</comment>
<organism evidence="6 7">
    <name type="scientific">Pullulanibacillus camelliae</name>
    <dbReference type="NCBI Taxonomy" id="1707096"/>
    <lineage>
        <taxon>Bacteria</taxon>
        <taxon>Bacillati</taxon>
        <taxon>Bacillota</taxon>
        <taxon>Bacilli</taxon>
        <taxon>Bacillales</taxon>
        <taxon>Sporolactobacillaceae</taxon>
        <taxon>Pullulanibacillus</taxon>
    </lineage>
</organism>
<dbReference type="AlphaFoldDB" id="A0A8J2YNQ5"/>
<dbReference type="InterPro" id="IPR036388">
    <property type="entry name" value="WH-like_DNA-bd_sf"/>
</dbReference>
<evidence type="ECO:0000313" key="6">
    <source>
        <dbReference type="EMBL" id="GGE55616.1"/>
    </source>
</evidence>
<dbReference type="SUPFAM" id="SSF46785">
    <property type="entry name" value="Winged helix' DNA-binding domain"/>
    <property type="match status" value="1"/>
</dbReference>
<dbReference type="InterPro" id="IPR005119">
    <property type="entry name" value="LysR_subst-bd"/>
</dbReference>
<keyword evidence="4" id="KW-0804">Transcription</keyword>
<dbReference type="CDD" id="cd05466">
    <property type="entry name" value="PBP2_LTTR_substrate"/>
    <property type="match status" value="1"/>
</dbReference>
<evidence type="ECO:0000256" key="2">
    <source>
        <dbReference type="ARBA" id="ARBA00023015"/>
    </source>
</evidence>
<dbReference type="FunFam" id="1.10.10.10:FF:000001">
    <property type="entry name" value="LysR family transcriptional regulator"/>
    <property type="match status" value="1"/>
</dbReference>
<protein>
    <submittedName>
        <fullName evidence="6">LysR family transcriptional regulator</fullName>
    </submittedName>
</protein>
<sequence length="294" mass="33708">MDVRQLRYFCTIVEEKQITKAAKVLHIAQPPLSHQLKLLEEELQAPLIIRDARKWEVTEAGKRLYQRAKQILQLMEDAQKEVTEIEQGIQGTLSIGTSSICMSYLTDHLSSFHNTFPNVYIKLLYGDTYALEEMLQQNLIDIALLLLPVEQENYHILSLHEDPFVVVIPRQWEERFPESTISLRQVAEQDLLLGRRTSGNGMYENIIQLFKAQQLEPRIILDSPDISGLLTLVATGMGVTIIPQSEVHQVYQDNYKILPISEPFLKTRPALVWLKDKYIPKAVNALITAFQTSL</sequence>
<dbReference type="EMBL" id="BMIR01000030">
    <property type="protein sequence ID" value="GGE55616.1"/>
    <property type="molecule type" value="Genomic_DNA"/>
</dbReference>
<accession>A0A8J2YNQ5</accession>
<dbReference type="Pfam" id="PF00126">
    <property type="entry name" value="HTH_1"/>
    <property type="match status" value="1"/>
</dbReference>
<reference evidence="6" key="1">
    <citation type="journal article" date="2014" name="Int. J. Syst. Evol. Microbiol.">
        <title>Complete genome sequence of Corynebacterium casei LMG S-19264T (=DSM 44701T), isolated from a smear-ripened cheese.</title>
        <authorList>
            <consortium name="US DOE Joint Genome Institute (JGI-PGF)"/>
            <person name="Walter F."/>
            <person name="Albersmeier A."/>
            <person name="Kalinowski J."/>
            <person name="Ruckert C."/>
        </authorList>
    </citation>
    <scope>NUCLEOTIDE SEQUENCE</scope>
    <source>
        <strain evidence="6">CGMCC 1.15371</strain>
    </source>
</reference>
<dbReference type="PRINTS" id="PR00039">
    <property type="entry name" value="HTHLYSR"/>
</dbReference>
<dbReference type="GO" id="GO:0005829">
    <property type="term" value="C:cytosol"/>
    <property type="evidence" value="ECO:0007669"/>
    <property type="project" value="TreeGrafter"/>
</dbReference>
<dbReference type="PANTHER" id="PTHR30419:SF28">
    <property type="entry name" value="HTH-TYPE TRANSCRIPTIONAL REGULATOR BSDA"/>
    <property type="match status" value="1"/>
</dbReference>
<gene>
    <name evidence="6" type="ORF">GCM10011391_38280</name>
</gene>
<proteinExistence type="inferred from homology"/>
<evidence type="ECO:0000256" key="4">
    <source>
        <dbReference type="ARBA" id="ARBA00023163"/>
    </source>
</evidence>
<name>A0A8J2YNQ5_9BACL</name>
<dbReference type="Gene3D" id="3.40.190.290">
    <property type="match status" value="1"/>
</dbReference>
<feature type="domain" description="HTH lysR-type" evidence="5">
    <location>
        <begin position="1"/>
        <end position="58"/>
    </location>
</feature>
<dbReference type="GO" id="GO:0003700">
    <property type="term" value="F:DNA-binding transcription factor activity"/>
    <property type="evidence" value="ECO:0007669"/>
    <property type="project" value="InterPro"/>
</dbReference>
<evidence type="ECO:0000256" key="1">
    <source>
        <dbReference type="ARBA" id="ARBA00009437"/>
    </source>
</evidence>
<dbReference type="Pfam" id="PF03466">
    <property type="entry name" value="LysR_substrate"/>
    <property type="match status" value="1"/>
</dbReference>